<evidence type="ECO:0000313" key="2">
    <source>
        <dbReference type="Proteomes" id="UP000796880"/>
    </source>
</evidence>
<dbReference type="EMBL" id="VOIH02000001">
    <property type="protein sequence ID" value="KAF3455477.1"/>
    <property type="molecule type" value="Genomic_DNA"/>
</dbReference>
<dbReference type="Proteomes" id="UP000796880">
    <property type="component" value="Unassembled WGS sequence"/>
</dbReference>
<proteinExistence type="predicted"/>
<name>A0A8K0HM97_9ROSA</name>
<evidence type="ECO:0000313" key="1">
    <source>
        <dbReference type="EMBL" id="KAF3455477.1"/>
    </source>
</evidence>
<dbReference type="AlphaFoldDB" id="A0A8K0HM97"/>
<organism evidence="1 2">
    <name type="scientific">Rhamnella rubrinervis</name>
    <dbReference type="NCBI Taxonomy" id="2594499"/>
    <lineage>
        <taxon>Eukaryota</taxon>
        <taxon>Viridiplantae</taxon>
        <taxon>Streptophyta</taxon>
        <taxon>Embryophyta</taxon>
        <taxon>Tracheophyta</taxon>
        <taxon>Spermatophyta</taxon>
        <taxon>Magnoliopsida</taxon>
        <taxon>eudicotyledons</taxon>
        <taxon>Gunneridae</taxon>
        <taxon>Pentapetalae</taxon>
        <taxon>rosids</taxon>
        <taxon>fabids</taxon>
        <taxon>Rosales</taxon>
        <taxon>Rhamnaceae</taxon>
        <taxon>rhamnoid group</taxon>
        <taxon>Rhamneae</taxon>
        <taxon>Rhamnella</taxon>
    </lineage>
</organism>
<sequence length="701" mass="78122">MLQIPAAPFPSLKLFSSPNPPSLLSARDGRISKSQFRLHRRSGRAPDPTRPMNRAFEIQSSKSLCKRPRSGNPNPETLNHDNVFLNTPIRIFAPDESSPLNLSHQRPSLIKNLASRLVAMKRRMMERHQRKTTPEKPDDSVIENCGNTMESVTEKPSNGNAQDGTLKIDKHSSLYNGLMGKKLQAGLPSQCEEASIERINRDIDLTECHTSHSDAETKMVVDSFDESSSGEELILTSKNITESPSGMVVDNCWSKPPVNEQNEILDVKFSCKEQKLTNLFSVIVEDLQIVEDNIISVSTDDTKPVKNDKKDAESLINWSRVGDESEVLHQIDDPNEESIQMTPPDAEIFDKRDIEENGVDRGEYVLQKRDDGLGKSLDGLHHRNSSLADTNVSSDAKLGLESTFKNEGVSVNGSYLKPEKVLEQKLVSPMFGSNDWEIPLDKSIDSGLHTENQTCDSGILLTASLTSANDSSNDKEPSTVSPEHSTELQMSFDSGKEQLADKASEFEAFTDISRSVQGPDLSVPSCHSINCEASSREECAMSLSDHLYVYTEGESSRSVMESSDNVKDTKVDRFYQNSSPHETPISSGLHDTACRRAFEFSRNQMEDAKEVALDLIKELSHLRAIFEKSDAGANDHFVVHVNQVKKACNKASEAEEQARIRLTQMNNDLDLHCRITRLERPRVRFANCVEVNSRANFPSND</sequence>
<protein>
    <submittedName>
        <fullName evidence="1">Uncharacterized protein</fullName>
    </submittedName>
</protein>
<gene>
    <name evidence="1" type="ORF">FNV43_RR00106</name>
</gene>
<dbReference type="PANTHER" id="PTHR34461">
    <property type="entry name" value="EXPRESSED PROTEIN"/>
    <property type="match status" value="1"/>
</dbReference>
<keyword evidence="2" id="KW-1185">Reference proteome</keyword>
<accession>A0A8K0HM97</accession>
<reference evidence="1" key="1">
    <citation type="submission" date="2020-03" db="EMBL/GenBank/DDBJ databases">
        <title>A high-quality chromosome-level genome assembly of a woody plant with both climbing and erect habits, Rhamnella rubrinervis.</title>
        <authorList>
            <person name="Lu Z."/>
            <person name="Yang Y."/>
            <person name="Zhu X."/>
            <person name="Sun Y."/>
        </authorList>
    </citation>
    <scope>NUCLEOTIDE SEQUENCE</scope>
    <source>
        <strain evidence="1">BYM</strain>
        <tissue evidence="1">Leaf</tissue>
    </source>
</reference>
<dbReference type="OrthoDB" id="766405at2759"/>
<comment type="caution">
    <text evidence="1">The sequence shown here is derived from an EMBL/GenBank/DDBJ whole genome shotgun (WGS) entry which is preliminary data.</text>
</comment>
<dbReference type="PANTHER" id="PTHR34461:SF4">
    <property type="entry name" value="OS01G0101800 PROTEIN"/>
    <property type="match status" value="1"/>
</dbReference>